<keyword evidence="2" id="KW-0812">Transmembrane</keyword>
<keyword evidence="5" id="KW-1185">Reference proteome</keyword>
<dbReference type="Pfam" id="PF05380">
    <property type="entry name" value="Peptidase_A17"/>
    <property type="match status" value="1"/>
</dbReference>
<organism evidence="4 5">
    <name type="scientific">Plutella xylostella</name>
    <name type="common">Diamondback moth</name>
    <name type="synonym">Plutella maculipennis</name>
    <dbReference type="NCBI Taxonomy" id="51655"/>
    <lineage>
        <taxon>Eukaryota</taxon>
        <taxon>Metazoa</taxon>
        <taxon>Ecdysozoa</taxon>
        <taxon>Arthropoda</taxon>
        <taxon>Hexapoda</taxon>
        <taxon>Insecta</taxon>
        <taxon>Pterygota</taxon>
        <taxon>Neoptera</taxon>
        <taxon>Endopterygota</taxon>
        <taxon>Lepidoptera</taxon>
        <taxon>Glossata</taxon>
        <taxon>Ditrysia</taxon>
        <taxon>Yponomeutoidea</taxon>
        <taxon>Plutellidae</taxon>
        <taxon>Plutella</taxon>
    </lineage>
</organism>
<evidence type="ECO:0000256" key="2">
    <source>
        <dbReference type="SAM" id="Phobius"/>
    </source>
</evidence>
<evidence type="ECO:0000256" key="1">
    <source>
        <dbReference type="SAM" id="MobiDB-lite"/>
    </source>
</evidence>
<dbReference type="GO" id="GO:0071897">
    <property type="term" value="P:DNA biosynthetic process"/>
    <property type="evidence" value="ECO:0007669"/>
    <property type="project" value="UniProtKB-ARBA"/>
</dbReference>
<dbReference type="Pfam" id="PF03564">
    <property type="entry name" value="DUF1759"/>
    <property type="match status" value="1"/>
</dbReference>
<dbReference type="InterPro" id="IPR021109">
    <property type="entry name" value="Peptidase_aspartic_dom_sf"/>
</dbReference>
<dbReference type="Gene3D" id="3.30.420.10">
    <property type="entry name" value="Ribonuclease H-like superfamily/Ribonuclease H"/>
    <property type="match status" value="1"/>
</dbReference>
<sequence>MEDILATQQQIIDAMESLYINFKKDPKDRKSKTDYFKRKLDVLNSYWGEYQSNHIKLCGFDDKSHEYFVNNVFEAVRVRYEYIMNQIKESKSSLSAPFMKPPVLKLRTGTAQQHEHVDEASRVQQPASAAPGTSRATDSVPVDSMNMKESGAVPRDTSTLTPAPIKFKVKTSSHDADYDPSEQMQPERCSEKLIKQNSNFRALNRTLSSINLDDLSERWELEDCLKTLQIRWRAIDSLHWELDGELNGQNLEYEEAFSEYEQCYNEMKRAINKKMWSTQHREKSTPVLDIPQFHGNYHLWTSFKDLFMEAIHNNSSLSNAQKMQFLKSKVKGEAERLIQHLKVSSDNYGACWEILNNRYNNRKLIFSAHINIMLNLPSMQNQASINQIKRLHDVTIECLNAVKNLGIDTATWDPLLVHILSQKLDASTNEAYIDFLQKPFELPTLADFLSFLEGKFRKMESASGKTKIEENITPQKSKISFIKPKNFNKNYQQSFTSLNKSSARPVYNKNNNFAKRCPICDTFEHALFYCPQFLEMDNKSKLNIINKHELCKNCLYCHFGKPCISEKRCQKCNSDHNTILHDAFSQGHQYGQTASRPTSSNIKFEPNKNKNTHVSLQRDVPPEVLLATAMLKVKSADGTYHTLRALIDQGSQTSLITEKAAQALRLSRSKFHGIISGVGTKESTCKGIIKICCSSMDNNYQFETEVLIMKSLIKNLPSVSFNEPEWSFLNNIKLADPQFYISRPVDLLLGADIYSIILLEGICKQHENVPIAQQTQLGWILCGHVKTLQCNVTLCDIEEIKRFWEIEDITDKSQLSSSEEQVINFYQKTTRRLEDGRYEVRISMKENFEDKLGTSKNKAVAQFRQLERKFCKNKQMESDYKAFIHEYLSLGHMKLSTYDGNMKPTFFLPHHSVTREESTTTKTRVVFNGSAPTSTGHSLNDLMECGPNLQQDLQTLIIKWRQYQIAFTADIEKMYRQIWVHEEDQNLQKIIWRDSPEHVLQEYQLRSVTYGLRSSPFLAMMTLRRLAADEKEINPNSIAADVIESCFYMDDVVHGCHTAEEAEELKENLMSVLQSGGFHLRKWKSNHLPISTTSESEQTEFDFKQAETSKTLGLSWNPIQDCFTFQSKIEISSEVVTKRSFLSDLSKIFDPIGWLSPLTTKLKIMFQQVFMSQIGWDDQLPKDLTTEWMVLREDIININYYQIQRWLGTVNGDEIELHGFCDASLKAYACVIYCKIKRGDHVSINQVTGKARLVPASSTKEEKVSLPRLELCGSLLLSVVMEKVIQCLSENYKISVYGWCDSKIVLAWLQGEPARWKTFVANRVSKVVKTIPSDSWRYVASADNPADCASRGQSATELKNNALWWCGPEWLREFENTTAQKETYQTDQEIKKIKHVNVTQQDNNDVINKVIKHFSSLKKVVRSIAWLKRFVQYLSNKHHKKQQIWKPYLSISELRISKIIIIKHTQQAEYSKEIDKLQSGQSISGKSKLLCLTPFLDEEGILRVGGRLKHANMHPDMKHPIIIPEKCRLSELIIDQTHKLTFHGGPKMTTGVIRQKYWIIGGYRVVKKQIRLCVKCRKHSPSKHQQLMGDLPEPRINTARPFYHTGVDYTGHLYVKASKGRGTKTSKGYVAVFVCMVTKAVHLELVSDLSTSAMLAALKRLSAKRGTPGHLYSDFGSCFIGADRKLKEEYEQIKETFGTEFMSEIADMNIEWHFQGPSWPSAGGLWESQVKQLKHHLKRVVGDQKLTFEEYSTLLAQLEACLNSRPLCPITEDPNELDCLTPSHFLASGPSLNVIETEEDHRSRWYHTQKIFNDIWRRWRNEYLTQLSIKSKWRSPQPNFKIGDIVIINDANLPAGKWPMGRILEVHPGKDGYVRVVTVKTKNGIIKRPIVKLSILPVEQNYQTINNQAAESDDSSNAQRNLPPTEQNKRPKRTIKKKKPFNLSLLVSALLFFFSLISNSECAYNYTTFKNNQSVYFDKISNAQLIRDEWRLIVYYDMNPYRDGLSTITEYLYYINKVCTKIRSQSHCEEIMLQLRHEFGEIKHYDGVLSNQQTVRRRRRRGLVNLVGNVANTLFGVLDSQFAEKYENDINLIKQNQNHLAMLWKNQTSIVEAEFNFIKRSEDIMDKHHKAINKRLLNLEQNQNNIQKDLNSISLINDFTMSAAITSNLISQIKSMQNDLLDTITNIYHGKINLHLITPEQLQHELNIISSHLTKDLTLPGEDSNLAKIYHLLKTRAKLSKNYIIIEITIPLVTRDYYEILKIIPIPHQIQNHKVSIVPVSNYIAINLRKDTMIRVSQNELQLCMERDQSSILCNLRSPVYSIKGDEDVCQKKNGSSLCKTAVQLCDNEWIELSQINTYFYFCCDKCPMKLLCPDQITSLQLQSAGMFAVGTDCAIKSKEFTLYSHNQKSNKLVLHSEIELPKMAAINHMFNITLPIENITTESISDQEHQQQLSEVQKQLDDMKQRVPLVSSSMSNHDIHHYVAVYGIVAILAIVGAAVAWRRACGGRQRARAPAAPAARPAAPRPGSPVLVGHSSVLLDLRHVPLVSTQAVIKFAAKSKHNLHVKDVKLVEPRTPAAPGAPAAPGGAPATPAC</sequence>
<dbReference type="PROSITE" id="PS50994">
    <property type="entry name" value="INTEGRASE"/>
    <property type="match status" value="1"/>
</dbReference>
<dbReference type="InterPro" id="IPR040676">
    <property type="entry name" value="DUF5641"/>
</dbReference>
<feature type="transmembrane region" description="Helical" evidence="2">
    <location>
        <begin position="2480"/>
        <end position="2502"/>
    </location>
</feature>
<dbReference type="InterPro" id="IPR041588">
    <property type="entry name" value="Integrase_H2C2"/>
</dbReference>
<dbReference type="InterPro" id="IPR005312">
    <property type="entry name" value="DUF1759"/>
</dbReference>
<comment type="caution">
    <text evidence="4">The sequence shown here is derived from an EMBL/GenBank/DDBJ whole genome shotgun (WGS) entry which is preliminary data.</text>
</comment>
<dbReference type="PANTHER" id="PTHR47331:SF5">
    <property type="entry name" value="RIBONUCLEASE H"/>
    <property type="match status" value="1"/>
</dbReference>
<dbReference type="GO" id="GO:0015074">
    <property type="term" value="P:DNA integration"/>
    <property type="evidence" value="ECO:0007669"/>
    <property type="project" value="InterPro"/>
</dbReference>
<keyword evidence="2" id="KW-0472">Membrane</keyword>
<feature type="region of interest" description="Disordered" evidence="1">
    <location>
        <begin position="2575"/>
        <end position="2595"/>
    </location>
</feature>
<protein>
    <submittedName>
        <fullName evidence="4">(diamondback moth) hypothetical protein</fullName>
    </submittedName>
</protein>
<evidence type="ECO:0000313" key="5">
    <source>
        <dbReference type="Proteomes" id="UP000653454"/>
    </source>
</evidence>
<dbReference type="Gene3D" id="3.30.70.270">
    <property type="match status" value="1"/>
</dbReference>
<dbReference type="InterPro" id="IPR043502">
    <property type="entry name" value="DNA/RNA_pol_sf"/>
</dbReference>
<dbReference type="Pfam" id="PF12259">
    <property type="entry name" value="Baculo_F"/>
    <property type="match status" value="1"/>
</dbReference>
<accession>A0A8S4DT93</accession>
<dbReference type="InterPro" id="IPR022048">
    <property type="entry name" value="Envelope_fusion-like"/>
</dbReference>
<feature type="domain" description="Integrase catalytic" evidence="3">
    <location>
        <begin position="1597"/>
        <end position="1790"/>
    </location>
</feature>
<gene>
    <name evidence="4" type="ORF">PLXY2_LOCUS3167</name>
</gene>
<evidence type="ECO:0000259" key="3">
    <source>
        <dbReference type="PROSITE" id="PS50994"/>
    </source>
</evidence>
<feature type="compositionally biased region" description="Polar residues" evidence="1">
    <location>
        <begin position="1908"/>
        <end position="1926"/>
    </location>
</feature>
<dbReference type="InterPro" id="IPR043128">
    <property type="entry name" value="Rev_trsase/Diguanyl_cyclase"/>
</dbReference>
<proteinExistence type="predicted"/>
<name>A0A8S4DT93_PLUXY</name>
<dbReference type="InterPro" id="IPR000477">
    <property type="entry name" value="RT_dom"/>
</dbReference>
<dbReference type="InterPro" id="IPR036397">
    <property type="entry name" value="RNaseH_sf"/>
</dbReference>
<dbReference type="GO" id="GO:0003676">
    <property type="term" value="F:nucleic acid binding"/>
    <property type="evidence" value="ECO:0007669"/>
    <property type="project" value="InterPro"/>
</dbReference>
<dbReference type="Pfam" id="PF17921">
    <property type="entry name" value="Integrase_H2C2"/>
    <property type="match status" value="1"/>
</dbReference>
<feature type="region of interest" description="Disordered" evidence="1">
    <location>
        <begin position="1908"/>
        <end position="1934"/>
    </location>
</feature>
<reference evidence="4" key="1">
    <citation type="submission" date="2020-11" db="EMBL/GenBank/DDBJ databases">
        <authorList>
            <person name="Whiteford S."/>
        </authorList>
    </citation>
    <scope>NUCLEOTIDE SEQUENCE</scope>
</reference>
<dbReference type="EMBL" id="CAJHNJ030000008">
    <property type="protein sequence ID" value="CAG9104577.1"/>
    <property type="molecule type" value="Genomic_DNA"/>
</dbReference>
<dbReference type="Gene3D" id="2.40.70.10">
    <property type="entry name" value="Acid Proteases"/>
    <property type="match status" value="1"/>
</dbReference>
<dbReference type="InterPro" id="IPR001584">
    <property type="entry name" value="Integrase_cat-core"/>
</dbReference>
<dbReference type="PANTHER" id="PTHR47331">
    <property type="entry name" value="PHD-TYPE DOMAIN-CONTAINING PROTEIN"/>
    <property type="match status" value="1"/>
</dbReference>
<dbReference type="InterPro" id="IPR012337">
    <property type="entry name" value="RNaseH-like_sf"/>
</dbReference>
<dbReference type="Proteomes" id="UP000653454">
    <property type="component" value="Unassembled WGS sequence"/>
</dbReference>
<dbReference type="SUPFAM" id="SSF53098">
    <property type="entry name" value="Ribonuclease H-like"/>
    <property type="match status" value="1"/>
</dbReference>
<dbReference type="GO" id="GO:0042575">
    <property type="term" value="C:DNA polymerase complex"/>
    <property type="evidence" value="ECO:0007669"/>
    <property type="project" value="UniProtKB-ARBA"/>
</dbReference>
<dbReference type="Gene3D" id="3.10.10.10">
    <property type="entry name" value="HIV Type 1 Reverse Transcriptase, subunit A, domain 1"/>
    <property type="match status" value="1"/>
</dbReference>
<feature type="region of interest" description="Disordered" evidence="1">
    <location>
        <begin position="110"/>
        <end position="142"/>
    </location>
</feature>
<dbReference type="InterPro" id="IPR008042">
    <property type="entry name" value="Retrotrans_Pao"/>
</dbReference>
<feature type="compositionally biased region" description="Low complexity" evidence="1">
    <location>
        <begin position="2576"/>
        <end position="2595"/>
    </location>
</feature>
<keyword evidence="2" id="KW-1133">Transmembrane helix</keyword>
<dbReference type="SUPFAM" id="SSF56672">
    <property type="entry name" value="DNA/RNA polymerases"/>
    <property type="match status" value="1"/>
</dbReference>
<evidence type="ECO:0000313" key="4">
    <source>
        <dbReference type="EMBL" id="CAG9104577.1"/>
    </source>
</evidence>
<dbReference type="CDD" id="cd01644">
    <property type="entry name" value="RT_pepA17"/>
    <property type="match status" value="1"/>
</dbReference>
<dbReference type="Pfam" id="PF00078">
    <property type="entry name" value="RVT_1"/>
    <property type="match status" value="1"/>
</dbReference>
<dbReference type="Pfam" id="PF18701">
    <property type="entry name" value="DUF5641"/>
    <property type="match status" value="1"/>
</dbReference>